<dbReference type="InterPro" id="IPR016181">
    <property type="entry name" value="Acyl_CoA_acyltransferase"/>
</dbReference>
<evidence type="ECO:0000313" key="2">
    <source>
        <dbReference type="EMBL" id="PTM56975.1"/>
    </source>
</evidence>
<accession>A0A2T4Z551</accession>
<keyword evidence="2" id="KW-0808">Transferase</keyword>
<dbReference type="PANTHER" id="PTHR43415:SF3">
    <property type="entry name" value="GNAT-FAMILY ACETYLTRANSFERASE"/>
    <property type="match status" value="1"/>
</dbReference>
<dbReference type="Gene3D" id="3.40.630.30">
    <property type="match status" value="1"/>
</dbReference>
<gene>
    <name evidence="2" type="ORF">C8P69_10421</name>
</gene>
<feature type="domain" description="N-acetyltransferase" evidence="1">
    <location>
        <begin position="8"/>
        <end position="161"/>
    </location>
</feature>
<dbReference type="CDD" id="cd04301">
    <property type="entry name" value="NAT_SF"/>
    <property type="match status" value="1"/>
</dbReference>
<dbReference type="AlphaFoldDB" id="A0A2T4Z551"/>
<dbReference type="Pfam" id="PF00583">
    <property type="entry name" value="Acetyltransf_1"/>
    <property type="match status" value="1"/>
</dbReference>
<dbReference type="OrthoDB" id="5815030at2"/>
<keyword evidence="3" id="KW-1185">Reference proteome</keyword>
<comment type="caution">
    <text evidence="2">The sequence shown here is derived from an EMBL/GenBank/DDBJ whole genome shotgun (WGS) entry which is preliminary data.</text>
</comment>
<reference evidence="2 3" key="1">
    <citation type="submission" date="2018-04" db="EMBL/GenBank/DDBJ databases">
        <title>Genomic Encyclopedia of Archaeal and Bacterial Type Strains, Phase II (KMG-II): from individual species to whole genera.</title>
        <authorList>
            <person name="Goeker M."/>
        </authorList>
    </citation>
    <scope>NUCLEOTIDE SEQUENCE [LARGE SCALE GENOMIC DNA]</scope>
    <source>
        <strain evidence="2 3">DSM 25521</strain>
    </source>
</reference>
<dbReference type="GO" id="GO:0016747">
    <property type="term" value="F:acyltransferase activity, transferring groups other than amino-acyl groups"/>
    <property type="evidence" value="ECO:0007669"/>
    <property type="project" value="InterPro"/>
</dbReference>
<dbReference type="PANTHER" id="PTHR43415">
    <property type="entry name" value="SPERMIDINE N(1)-ACETYLTRANSFERASE"/>
    <property type="match status" value="1"/>
</dbReference>
<evidence type="ECO:0000259" key="1">
    <source>
        <dbReference type="PROSITE" id="PS51186"/>
    </source>
</evidence>
<dbReference type="Proteomes" id="UP000241808">
    <property type="component" value="Unassembled WGS sequence"/>
</dbReference>
<protein>
    <submittedName>
        <fullName evidence="2">RimJ/RimL family protein N-acetyltransferase</fullName>
    </submittedName>
</protein>
<dbReference type="EMBL" id="PZZL01000004">
    <property type="protein sequence ID" value="PTM56975.1"/>
    <property type="molecule type" value="Genomic_DNA"/>
</dbReference>
<name>A0A2T4Z551_9HYPH</name>
<sequence>MSDVPVTVALRRATADDLGFVMATERLPEHESFIGRWSADRHGAAMASEDFAYLIALAEGEPVGFAILRDLTDPHGNVGLQRIAMVAPGRGLGRVFLASLLDWVFRETACHRLCLEVFTANTRARHVYASLGFVEEGILREVVRRADGTRVDQALMSILRPEWLALRSAD</sequence>
<dbReference type="SUPFAM" id="SSF55729">
    <property type="entry name" value="Acyl-CoA N-acyltransferases (Nat)"/>
    <property type="match status" value="1"/>
</dbReference>
<dbReference type="RefSeq" id="WP_108176634.1">
    <property type="nucleotide sequence ID" value="NZ_PZZL01000004.1"/>
</dbReference>
<evidence type="ECO:0000313" key="3">
    <source>
        <dbReference type="Proteomes" id="UP000241808"/>
    </source>
</evidence>
<organism evidence="2 3">
    <name type="scientific">Phreatobacter oligotrophus</name>
    <dbReference type="NCBI Taxonomy" id="1122261"/>
    <lineage>
        <taxon>Bacteria</taxon>
        <taxon>Pseudomonadati</taxon>
        <taxon>Pseudomonadota</taxon>
        <taxon>Alphaproteobacteria</taxon>
        <taxon>Hyphomicrobiales</taxon>
        <taxon>Phreatobacteraceae</taxon>
        <taxon>Phreatobacter</taxon>
    </lineage>
</organism>
<dbReference type="PROSITE" id="PS51186">
    <property type="entry name" value="GNAT"/>
    <property type="match status" value="1"/>
</dbReference>
<dbReference type="InterPro" id="IPR000182">
    <property type="entry name" value="GNAT_dom"/>
</dbReference>
<proteinExistence type="predicted"/>